<dbReference type="OrthoDB" id="3168838at2759"/>
<reference evidence="2 3" key="1">
    <citation type="journal article" date="2019" name="Nat. Ecol. Evol.">
        <title>Megaphylogeny resolves global patterns of mushroom evolution.</title>
        <authorList>
            <person name="Varga T."/>
            <person name="Krizsan K."/>
            <person name="Foldi C."/>
            <person name="Dima B."/>
            <person name="Sanchez-Garcia M."/>
            <person name="Sanchez-Ramirez S."/>
            <person name="Szollosi G.J."/>
            <person name="Szarkandi J.G."/>
            <person name="Papp V."/>
            <person name="Albert L."/>
            <person name="Andreopoulos W."/>
            <person name="Angelini C."/>
            <person name="Antonin V."/>
            <person name="Barry K.W."/>
            <person name="Bougher N.L."/>
            <person name="Buchanan P."/>
            <person name="Buyck B."/>
            <person name="Bense V."/>
            <person name="Catcheside P."/>
            <person name="Chovatia M."/>
            <person name="Cooper J."/>
            <person name="Damon W."/>
            <person name="Desjardin D."/>
            <person name="Finy P."/>
            <person name="Geml J."/>
            <person name="Haridas S."/>
            <person name="Hughes K."/>
            <person name="Justo A."/>
            <person name="Karasinski D."/>
            <person name="Kautmanova I."/>
            <person name="Kiss B."/>
            <person name="Kocsube S."/>
            <person name="Kotiranta H."/>
            <person name="LaButti K.M."/>
            <person name="Lechner B.E."/>
            <person name="Liimatainen K."/>
            <person name="Lipzen A."/>
            <person name="Lukacs Z."/>
            <person name="Mihaltcheva S."/>
            <person name="Morgado L.N."/>
            <person name="Niskanen T."/>
            <person name="Noordeloos M.E."/>
            <person name="Ohm R.A."/>
            <person name="Ortiz-Santana B."/>
            <person name="Ovrebo C."/>
            <person name="Racz N."/>
            <person name="Riley R."/>
            <person name="Savchenko A."/>
            <person name="Shiryaev A."/>
            <person name="Soop K."/>
            <person name="Spirin V."/>
            <person name="Szebenyi C."/>
            <person name="Tomsovsky M."/>
            <person name="Tulloss R.E."/>
            <person name="Uehling J."/>
            <person name="Grigoriev I.V."/>
            <person name="Vagvolgyi C."/>
            <person name="Papp T."/>
            <person name="Martin F.M."/>
            <person name="Miettinen O."/>
            <person name="Hibbett D.S."/>
            <person name="Nagy L.G."/>
        </authorList>
    </citation>
    <scope>NUCLEOTIDE SEQUENCE [LARGE SCALE GENOMIC DNA]</scope>
    <source>
        <strain evidence="2 3">CBS 166.37</strain>
    </source>
</reference>
<feature type="compositionally biased region" description="Low complexity" evidence="1">
    <location>
        <begin position="328"/>
        <end position="339"/>
    </location>
</feature>
<feature type="region of interest" description="Disordered" evidence="1">
    <location>
        <begin position="612"/>
        <end position="648"/>
    </location>
</feature>
<keyword evidence="3" id="KW-1185">Reference proteome</keyword>
<evidence type="ECO:0000256" key="1">
    <source>
        <dbReference type="SAM" id="MobiDB-lite"/>
    </source>
</evidence>
<feature type="region of interest" description="Disordered" evidence="1">
    <location>
        <begin position="440"/>
        <end position="555"/>
    </location>
</feature>
<dbReference type="EMBL" id="ML213598">
    <property type="protein sequence ID" value="TFK39869.1"/>
    <property type="molecule type" value="Genomic_DNA"/>
</dbReference>
<proteinExistence type="predicted"/>
<feature type="compositionally biased region" description="Low complexity" evidence="1">
    <location>
        <begin position="537"/>
        <end position="549"/>
    </location>
</feature>
<accession>A0A5C3M368</accession>
<dbReference type="Proteomes" id="UP000308652">
    <property type="component" value="Unassembled WGS sequence"/>
</dbReference>
<feature type="compositionally biased region" description="Basic and acidic residues" evidence="1">
    <location>
        <begin position="624"/>
        <end position="634"/>
    </location>
</feature>
<feature type="region of interest" description="Disordered" evidence="1">
    <location>
        <begin position="229"/>
        <end position="265"/>
    </location>
</feature>
<feature type="compositionally biased region" description="Polar residues" evidence="1">
    <location>
        <begin position="340"/>
        <end position="353"/>
    </location>
</feature>
<evidence type="ECO:0000313" key="3">
    <source>
        <dbReference type="Proteomes" id="UP000308652"/>
    </source>
</evidence>
<sequence>MGLLKRLFSIGSKKDKKKRLQIVHNVPLPDDHLHPTPAEVEDHEAAIGRLLRSSSARYAVVHEFNYASLPPLPHPINNVLQTPAASTVSLASSTISQRGTYTVTVHGRKRHASTEFPYANRDLEDIITKPQRHPQETPKKSEDSRVLRLRSDPSVASLLGLYDEHGRLPSQAFSNSPPKEGRAQCRRNGSTLRQLLGAPSSLTSRNANSSAMEGDISWAERFLGETDSMASTSSLGLPTPRTPEGDSHHPDITVSTDHDRSSIYNDPAISSMDVELSITSESSRMVDEPVAGHSPYKNCAPSTPRRASQVFGFLTNRRQSKNLPDPPSVFSSPSDDSSSQHGFTSHFSDTSADSPPDIPALPISRHSSRNSRRISTSSISQPMPLSRRRSRTESIISTTKPASNYEYDVDNTNSLDTVLDTDVQQVKVLMNGPTKVIVTAPTPSNLHNTPCRIPRGPRVLPKKKRSSDDVKPPRPMLTDRSISGNSNDGTSNDGLTHVLSRRKPPRSASQDSKISFNKKDVTSSIRSSEKASGNKHGGSLRSSGSLYSSGREKENKLALSVKTEIPMTPLRSNSSGANRSPLFRTAIHQGMFQPPTAMTPLPTTSSELSLVGKQTMDVRQQRQKAREADREKGIRHGRSGSGRSVIRF</sequence>
<evidence type="ECO:0000313" key="2">
    <source>
        <dbReference type="EMBL" id="TFK39869.1"/>
    </source>
</evidence>
<feature type="region of interest" description="Disordered" evidence="1">
    <location>
        <begin position="127"/>
        <end position="149"/>
    </location>
</feature>
<dbReference type="AlphaFoldDB" id="A0A5C3M368"/>
<protein>
    <submittedName>
        <fullName evidence="2">Uncharacterized protein</fullName>
    </submittedName>
</protein>
<feature type="compositionally biased region" description="Polar residues" evidence="1">
    <location>
        <begin position="480"/>
        <end position="494"/>
    </location>
</feature>
<feature type="region of interest" description="Disordered" evidence="1">
    <location>
        <begin position="317"/>
        <end position="399"/>
    </location>
</feature>
<organism evidence="2 3">
    <name type="scientific">Crucibulum laeve</name>
    <dbReference type="NCBI Taxonomy" id="68775"/>
    <lineage>
        <taxon>Eukaryota</taxon>
        <taxon>Fungi</taxon>
        <taxon>Dikarya</taxon>
        <taxon>Basidiomycota</taxon>
        <taxon>Agaricomycotina</taxon>
        <taxon>Agaricomycetes</taxon>
        <taxon>Agaricomycetidae</taxon>
        <taxon>Agaricales</taxon>
        <taxon>Agaricineae</taxon>
        <taxon>Nidulariaceae</taxon>
        <taxon>Crucibulum</taxon>
    </lineage>
</organism>
<dbReference type="STRING" id="68775.A0A5C3M368"/>
<gene>
    <name evidence="2" type="ORF">BDQ12DRAFT_681379</name>
</gene>
<feature type="compositionally biased region" description="Basic and acidic residues" evidence="1">
    <location>
        <begin position="243"/>
        <end position="261"/>
    </location>
</feature>
<name>A0A5C3M368_9AGAR</name>